<feature type="binding site" description="axial binding residue" evidence="13">
    <location>
        <position position="725"/>
    </location>
    <ligand>
        <name>heme</name>
        <dbReference type="ChEBI" id="CHEBI:30413"/>
    </ligand>
    <ligandPart>
        <name>Fe</name>
        <dbReference type="ChEBI" id="CHEBI:18248"/>
    </ligandPart>
</feature>
<dbReference type="SUPFAM" id="SSF48264">
    <property type="entry name" value="Cytochrome P450"/>
    <property type="match status" value="2"/>
</dbReference>
<accession>A0A7T7FRR1</accession>
<dbReference type="PRINTS" id="PR00385">
    <property type="entry name" value="P450"/>
</dbReference>
<keyword evidence="5 13" id="KW-0349">Heme</keyword>
<evidence type="ECO:0000256" key="6">
    <source>
        <dbReference type="ARBA" id="ARBA00022723"/>
    </source>
</evidence>
<dbReference type="GO" id="GO:0020037">
    <property type="term" value="F:heme binding"/>
    <property type="evidence" value="ECO:0007669"/>
    <property type="project" value="InterPro"/>
</dbReference>
<dbReference type="GO" id="GO:0005789">
    <property type="term" value="C:endoplasmic reticulum membrane"/>
    <property type="evidence" value="ECO:0007669"/>
    <property type="project" value="UniProtKB-SubCell"/>
</dbReference>
<evidence type="ECO:0000256" key="5">
    <source>
        <dbReference type="ARBA" id="ARBA00022617"/>
    </source>
</evidence>
<evidence type="ECO:0000256" key="11">
    <source>
        <dbReference type="ARBA" id="ARBA00023033"/>
    </source>
</evidence>
<keyword evidence="11" id="KW-0503">Monooxygenase</keyword>
<organism evidence="15">
    <name type="scientific">Lateolabrax maculatus</name>
    <name type="common">Spotted sea bass</name>
    <dbReference type="NCBI Taxonomy" id="315492"/>
    <lineage>
        <taxon>Eukaryota</taxon>
        <taxon>Metazoa</taxon>
        <taxon>Chordata</taxon>
        <taxon>Craniata</taxon>
        <taxon>Vertebrata</taxon>
        <taxon>Euteleostomi</taxon>
        <taxon>Actinopterygii</taxon>
        <taxon>Neopterygii</taxon>
        <taxon>Teleostei</taxon>
        <taxon>Neoteleostei</taxon>
        <taxon>Acanthomorphata</taxon>
        <taxon>Eupercaria</taxon>
        <taxon>Acropomatiformes</taxon>
        <taxon>Lateolabracidae</taxon>
        <taxon>Lateolabrax</taxon>
    </lineage>
</organism>
<evidence type="ECO:0000313" key="15">
    <source>
        <dbReference type="EMBL" id="QQL94713.1"/>
    </source>
</evidence>
<dbReference type="GO" id="GO:0016712">
    <property type="term" value="F:oxidoreductase activity, acting on paired donors, with incorporation or reduction of molecular oxygen, reduced flavin or flavoprotein as one donor, and incorporation of one atom of oxygen"/>
    <property type="evidence" value="ECO:0007669"/>
    <property type="project" value="TreeGrafter"/>
</dbReference>
<protein>
    <submittedName>
        <fullName evidence="15">Cytochrome P450 2k1a</fullName>
    </submittedName>
</protein>
<keyword evidence="10 13" id="KW-0408">Iron</keyword>
<evidence type="ECO:0000256" key="12">
    <source>
        <dbReference type="ARBA" id="ARBA00023136"/>
    </source>
</evidence>
<keyword evidence="9" id="KW-0560">Oxidoreductase</keyword>
<keyword evidence="14" id="KW-1133">Transmembrane helix</keyword>
<dbReference type="FunFam" id="1.10.630.10:FF:000208">
    <property type="entry name" value="Cytochrome P450, family 2, subfamily k, polypeptide 20"/>
    <property type="match status" value="1"/>
</dbReference>
<keyword evidence="6 13" id="KW-0479">Metal-binding</keyword>
<evidence type="ECO:0000256" key="9">
    <source>
        <dbReference type="ARBA" id="ARBA00023002"/>
    </source>
</evidence>
<dbReference type="PANTHER" id="PTHR24300">
    <property type="entry name" value="CYTOCHROME P450 508A4-RELATED"/>
    <property type="match status" value="1"/>
</dbReference>
<evidence type="ECO:0000256" key="10">
    <source>
        <dbReference type="ARBA" id="ARBA00023004"/>
    </source>
</evidence>
<proteinExistence type="evidence at transcript level"/>
<gene>
    <name evidence="15" type="primary">CYP2K1A</name>
</gene>
<evidence type="ECO:0000256" key="14">
    <source>
        <dbReference type="SAM" id="Phobius"/>
    </source>
</evidence>
<feature type="transmembrane region" description="Helical" evidence="14">
    <location>
        <begin position="6"/>
        <end position="29"/>
    </location>
</feature>
<sequence length="782" mass="89282">MGILDVFLQSSSSVSLLGALAVLLLLYLVSSFSFSSQEDGNEPPGPKPLPILGNLLQLDLKRPYNTLLQLSKKYGSVFTVYFGHKKVVVLAGYKTVKEALVNHAEEFGDRDPMQIMDEHSKGHGVLWSNGDSWKEMRRFALTNLRDFGMGKKACEDKIIDECDHLTEVFEKFKGEAFDPTQPMNYAVSNIICSMVYGSRFEYDDPEFTSLVDRTNRNIQLVGSPSIQVYNVFPWFCKWIANRKEFLRLGAANKKLNLELFRRLKETLNPQMCRGFVDAFLVRKQNLESSPVSLLVVLVVLLLVFLVSSSSFSYREDLKEPPGPRPLPVLGNLLQLDLKRPYNTLLEFSKKYGSVFTVYFGPKKVVVLAGYKTVKEALVNCADEFGDRDPMQIVHEFSQGHGVLWSNGDSWKEMRRFALMNLRDFGMGKKASEDKIIDECHHLIEEIKKFKGEAFDTTQPIYYTVSNIICSMVYGSRFEFDDQEFTSLVERTCKTIQLAGSPSVQLYNLFPWIGRWVAERKEIMKLKAANEKQNLRLFSHLKETLNPQMCRGFVDAFLVRKLNLKEPEITNSHFHNENLMMTVIHLFAAGTDTTAATLRWALLLMTKYPNIQDQVREELSSVIGSRQVQIEDRTNLPFTNAVIHETQRLANILPIAVPHRTRQDVTFQGHFIKKGTTVYPLLTSVLHDESEWESPHTFNPAHFLDKDGKFVKRDAFMPFSAGHRICLGESLARMELFIFFTTLLQHFRFSPPPGVSEDELDLTPRVGFVLNPSPHKLCAVSRM</sequence>
<dbReference type="FunFam" id="1.10.630.10:FF:000010">
    <property type="entry name" value="cytochrome P450 2W1 isoform X2"/>
    <property type="match status" value="1"/>
</dbReference>
<evidence type="ECO:0000256" key="13">
    <source>
        <dbReference type="PIRSR" id="PIRSR602401-1"/>
    </source>
</evidence>
<dbReference type="InterPro" id="IPR036396">
    <property type="entry name" value="Cyt_P450_sf"/>
</dbReference>
<evidence type="ECO:0000256" key="1">
    <source>
        <dbReference type="ARBA" id="ARBA00001971"/>
    </source>
</evidence>
<dbReference type="AlphaFoldDB" id="A0A7T7FRR1"/>
<dbReference type="PANTHER" id="PTHR24300:SF319">
    <property type="entry name" value="CYTOCHROME P450, FAMILY 2, SUBFAMILY AC, POLYPEPTIDE 1"/>
    <property type="match status" value="1"/>
</dbReference>
<comment type="subcellular location">
    <subcellularLocation>
        <location evidence="3">Endoplasmic reticulum membrane</location>
    </subcellularLocation>
    <subcellularLocation>
        <location evidence="2">Microsome membrane</location>
    </subcellularLocation>
</comment>
<dbReference type="Pfam" id="PF00067">
    <property type="entry name" value="p450"/>
    <property type="match status" value="2"/>
</dbReference>
<dbReference type="GO" id="GO:0006082">
    <property type="term" value="P:organic acid metabolic process"/>
    <property type="evidence" value="ECO:0007669"/>
    <property type="project" value="TreeGrafter"/>
</dbReference>
<keyword evidence="7" id="KW-0256">Endoplasmic reticulum</keyword>
<dbReference type="InterPro" id="IPR017972">
    <property type="entry name" value="Cyt_P450_CS"/>
</dbReference>
<dbReference type="EMBL" id="MN685633">
    <property type="protein sequence ID" value="QQL94713.1"/>
    <property type="molecule type" value="mRNA"/>
</dbReference>
<keyword evidence="8" id="KW-0492">Microsome</keyword>
<dbReference type="GO" id="GO:0005506">
    <property type="term" value="F:iron ion binding"/>
    <property type="evidence" value="ECO:0007669"/>
    <property type="project" value="InterPro"/>
</dbReference>
<keyword evidence="12 14" id="KW-0472">Membrane</keyword>
<dbReference type="GO" id="GO:0006805">
    <property type="term" value="P:xenobiotic metabolic process"/>
    <property type="evidence" value="ECO:0007669"/>
    <property type="project" value="TreeGrafter"/>
</dbReference>
<evidence type="ECO:0000256" key="3">
    <source>
        <dbReference type="ARBA" id="ARBA00004586"/>
    </source>
</evidence>
<dbReference type="GO" id="GO:0046222">
    <property type="term" value="P:aflatoxin metabolic process"/>
    <property type="evidence" value="ECO:0007669"/>
    <property type="project" value="UniProtKB-ARBA"/>
</dbReference>
<comment type="cofactor">
    <cofactor evidence="1 13">
        <name>heme</name>
        <dbReference type="ChEBI" id="CHEBI:30413"/>
    </cofactor>
</comment>
<evidence type="ECO:0000256" key="8">
    <source>
        <dbReference type="ARBA" id="ARBA00022848"/>
    </source>
</evidence>
<feature type="transmembrane region" description="Helical" evidence="14">
    <location>
        <begin position="291"/>
        <end position="313"/>
    </location>
</feature>
<name>A0A7T7FRR1_LATMC</name>
<reference evidence="15" key="1">
    <citation type="submission" date="2019-11" db="EMBL/GenBank/DDBJ databases">
        <authorList>
            <person name="Li J."/>
            <person name="Zhang X."/>
        </authorList>
    </citation>
    <scope>NUCLEOTIDE SEQUENCE</scope>
</reference>
<dbReference type="InterPro" id="IPR002401">
    <property type="entry name" value="Cyt_P450_E_grp-I"/>
</dbReference>
<evidence type="ECO:0000256" key="7">
    <source>
        <dbReference type="ARBA" id="ARBA00022824"/>
    </source>
</evidence>
<comment type="similarity">
    <text evidence="4">Belongs to the cytochrome P450 family.</text>
</comment>
<dbReference type="PRINTS" id="PR00463">
    <property type="entry name" value="EP450I"/>
</dbReference>
<keyword evidence="14" id="KW-0812">Transmembrane</keyword>
<dbReference type="PROSITE" id="PS00086">
    <property type="entry name" value="CYTOCHROME_P450"/>
    <property type="match status" value="1"/>
</dbReference>
<evidence type="ECO:0000256" key="4">
    <source>
        <dbReference type="ARBA" id="ARBA00010617"/>
    </source>
</evidence>
<dbReference type="Gene3D" id="1.10.630.10">
    <property type="entry name" value="Cytochrome P450"/>
    <property type="match status" value="2"/>
</dbReference>
<dbReference type="InterPro" id="IPR001128">
    <property type="entry name" value="Cyt_P450"/>
</dbReference>
<evidence type="ECO:0000256" key="2">
    <source>
        <dbReference type="ARBA" id="ARBA00004524"/>
    </source>
</evidence>
<dbReference type="InterPro" id="IPR050182">
    <property type="entry name" value="Cytochrome_P450_fam2"/>
</dbReference>